<dbReference type="Proteomes" id="UP000521358">
    <property type="component" value="Unassembled WGS sequence"/>
</dbReference>
<proteinExistence type="predicted"/>
<evidence type="ECO:0000313" key="2">
    <source>
        <dbReference type="Proteomes" id="UP000521358"/>
    </source>
</evidence>
<gene>
    <name evidence="1" type="ORF">HED35_05010</name>
</gene>
<comment type="caution">
    <text evidence="1">The sequence shown here is derived from an EMBL/GenBank/DDBJ whole genome shotgun (WGS) entry which is preliminary data.</text>
</comment>
<dbReference type="EMBL" id="JAAVMB010000004">
    <property type="protein sequence ID" value="NKC67439.1"/>
    <property type="molecule type" value="Genomic_DNA"/>
</dbReference>
<organism evidence="1 2">
    <name type="scientific">Vagococcus fluvialis</name>
    <dbReference type="NCBI Taxonomy" id="2738"/>
    <lineage>
        <taxon>Bacteria</taxon>
        <taxon>Bacillati</taxon>
        <taxon>Bacillota</taxon>
        <taxon>Bacilli</taxon>
        <taxon>Lactobacillales</taxon>
        <taxon>Enterococcaceae</taxon>
        <taxon>Vagococcus</taxon>
    </lineage>
</organism>
<name>A0A7X6D7W9_9ENTE</name>
<evidence type="ECO:0000313" key="1">
    <source>
        <dbReference type="EMBL" id="NKC67439.1"/>
    </source>
</evidence>
<reference evidence="1 2" key="1">
    <citation type="submission" date="2020-03" db="EMBL/GenBank/DDBJ databases">
        <title>Bacterial samples isolated from urine from healthy bovine heifers (Gyr breed).</title>
        <authorList>
            <person name="Giannattasio-Ferraz S."/>
            <person name="Maskeri L."/>
            <person name="Penido A."/>
            <person name="Barbosa-Stancioli E.F."/>
            <person name="Putonti C."/>
        </authorList>
    </citation>
    <scope>NUCLEOTIDE SEQUENCE [LARGE SCALE GENOMIC DNA]</scope>
    <source>
        <strain evidence="1 2">UFMG-H7</strain>
    </source>
</reference>
<dbReference type="RefSeq" id="WP_167806648.1">
    <property type="nucleotide sequence ID" value="NZ_JAAVMB010000004.1"/>
</dbReference>
<protein>
    <submittedName>
        <fullName evidence="1">Uncharacterized protein</fullName>
    </submittedName>
</protein>
<accession>A0A7X6D7W9</accession>
<dbReference type="AlphaFoldDB" id="A0A7X6D7W9"/>
<sequence length="53" mass="6200">MIVHLLFDMKEDPKQNNPLNNEVIENMMKEKLVKKMTEIDAPESEFIRLGLKG</sequence>